<sequence>MDSRTGEPITATQAENGVYIWTVRNPLYFKIVRHDVNVFLTRKDIITIQIQFNHNLRKALGIHQCFLTCRIWTRLRPQTWRFLNVFRYQCIKYLNNLGIISINNVVRAIRHVLYNVLDGTIDAELSHLIKFNLY</sequence>
<name>A0A1S6XWX7_9GEMI</name>
<comment type="similarity">
    <text evidence="1 5">Belongs to the geminiviridae replication enhancer protein family.</text>
</comment>
<reference evidence="6" key="1">
    <citation type="submission" date="2016-09" db="EMBL/GenBank/DDBJ databases">
        <title>Molecular characterization of begomoviruses infecting tomato, ramie and false daisy in Fujian, China.</title>
        <authorList>
            <person name="Lin W."/>
            <person name="Du Z."/>
            <person name="Zhang J."/>
        </authorList>
    </citation>
    <scope>NUCLEOTIDE SEQUENCE</scope>
    <source>
        <strain evidence="6">FJSm04</strain>
    </source>
</reference>
<comment type="function">
    <text evidence="3">Increases viral DNA accumulation. Enhances infectivity and symptom expression.</text>
</comment>
<keyword evidence="2 5" id="KW-0945">Host-virus interaction</keyword>
<dbReference type="PRINTS" id="PR00231">
    <property type="entry name" value="GEMCOATAL3"/>
</dbReference>
<dbReference type="Pfam" id="PF01407">
    <property type="entry name" value="Gemini_AL3"/>
    <property type="match status" value="1"/>
</dbReference>
<evidence type="ECO:0000256" key="4">
    <source>
        <dbReference type="ARBA" id="ARBA00025955"/>
    </source>
</evidence>
<evidence type="ECO:0000256" key="3">
    <source>
        <dbReference type="ARBA" id="ARBA00025603"/>
    </source>
</evidence>
<protein>
    <recommendedName>
        <fullName evidence="5">Replication enhancer</fullName>
        <shortName evidence="5">REn</shortName>
    </recommendedName>
</protein>
<evidence type="ECO:0000256" key="1">
    <source>
        <dbReference type="ARBA" id="ARBA00009424"/>
    </source>
</evidence>
<comment type="subunit">
    <text evidence="4 5">Homooligomer. Interacts with the replication-associated protein (REP). Interacts with host proliferating cell nuclear antigen (PCNA). Interacts with host retinoblastoma-related protein 1 (RBR1), and may thereby deregulate the host cell cycle. Oligomerization and interaction with PCNA are necessary for optimal replication enhancement.</text>
</comment>
<dbReference type="EMBL" id="KX885030">
    <property type="protein sequence ID" value="AQX34425.1"/>
    <property type="molecule type" value="Genomic_DNA"/>
</dbReference>
<dbReference type="GO" id="GO:0016032">
    <property type="term" value="P:viral process"/>
    <property type="evidence" value="ECO:0007669"/>
    <property type="project" value="InterPro"/>
</dbReference>
<evidence type="ECO:0000313" key="6">
    <source>
        <dbReference type="EMBL" id="AQX34425.1"/>
    </source>
</evidence>
<accession>A0A1S6XWX7</accession>
<evidence type="ECO:0000256" key="5">
    <source>
        <dbReference type="RuleBase" id="RU363029"/>
    </source>
</evidence>
<proteinExistence type="inferred from homology"/>
<evidence type="ECO:0000256" key="2">
    <source>
        <dbReference type="ARBA" id="ARBA00022581"/>
    </source>
</evidence>
<organism evidence="6">
    <name type="scientific">Ramie mosaic virus</name>
    <dbReference type="NCBI Taxonomy" id="486809"/>
    <lineage>
        <taxon>Viruses</taxon>
        <taxon>Monodnaviria</taxon>
        <taxon>Shotokuvirae</taxon>
        <taxon>Cressdnaviricota</taxon>
        <taxon>Repensiviricetes</taxon>
        <taxon>Geplafuvirales</taxon>
        <taxon>Geminiviridae</taxon>
        <taxon>Begomovirus</taxon>
        <taxon>Begomovirus solanumhsinchuense</taxon>
        <taxon>Tomato leaf curl Hsinchu virus</taxon>
    </lineage>
</organism>
<dbReference type="InterPro" id="IPR000657">
    <property type="entry name" value="Gemini_AL3"/>
</dbReference>